<dbReference type="Proteomes" id="UP000092503">
    <property type="component" value="Unassembled WGS sequence"/>
</dbReference>
<reference evidence="2 3" key="1">
    <citation type="submission" date="2016-06" db="EMBL/GenBank/DDBJ databases">
        <authorList>
            <person name="Kjaerup R.B."/>
            <person name="Dalgaard T.S."/>
            <person name="Juul-Madsen H.R."/>
        </authorList>
    </citation>
    <scope>NUCLEOTIDE SEQUENCE [LARGE SCALE GENOMIC DNA]</scope>
    <source>
        <strain evidence="2">LMG947</strain>
    </source>
</reference>
<dbReference type="Pfam" id="PF09994">
    <property type="entry name" value="T6SS_Tle1-like_cat"/>
    <property type="match status" value="1"/>
</dbReference>
<dbReference type="PANTHER" id="PTHR33840:SF1">
    <property type="entry name" value="TLE1 PHOSPHOLIPASE DOMAIN-CONTAINING PROTEIN"/>
    <property type="match status" value="1"/>
</dbReference>
<dbReference type="EMBL" id="FLTX01000093">
    <property type="protein sequence ID" value="SBV53241.1"/>
    <property type="molecule type" value="Genomic_DNA"/>
</dbReference>
<protein>
    <recommendedName>
        <fullName evidence="1">T6SS Phospholipase effector Tle1-like catalytic domain-containing protein</fullName>
    </recommendedName>
</protein>
<evidence type="ECO:0000313" key="3">
    <source>
        <dbReference type="Proteomes" id="UP000092503"/>
    </source>
</evidence>
<gene>
    <name evidence="2" type="ORF">XBLMG947_4053</name>
</gene>
<dbReference type="InterPro" id="IPR018712">
    <property type="entry name" value="Tle1-like_cat"/>
</dbReference>
<dbReference type="RefSeq" id="WP_139074459.1">
    <property type="nucleotide sequence ID" value="NZ_FLTX01000093.1"/>
</dbReference>
<proteinExistence type="predicted"/>
<sequence>MSQVRKESIDSEQKRAFLDRTKVEAEQRCPACQQVLWLSFFFDGFGFTNKSGPESNIVKIYSALIDNVDKSARRFYYPGLGAEFDPENAALAAALGDKAGKEIEDKVSSAPKDAAKGAVLDVWKESERLSDKSYANRAVWTAGEVVDRASKQAKQIARTVQKPVTTVAKQGWKQLRKEWRALWKDVVRHPWRAAKDAGAAVAKNSAGYGAESVGLIRDSTLGAALFNTGVDTRLKSAETDFKAAFALAKARLPVHRVNVAIFGYDMGGGIALAFSKLLIDDICASGRYQAVEVKIHFMGLFDCVTNRYDDNLLTGFIPLSNKVSSEMRLLPEVERCVHYAAAHELRFYKPLTMIGGSPGATGNRQELLFPGSQVDVGGGAEAEEEGVLDGMARYPLQLMYNRAYGAGIPMPSLTELEDLDIALYVKFVVDSEVKEFQRKYRDALTKLVEETKEISPAVIRLNLPYVCTYTKPGQRTAEQESQCYVPPEPLVVRTLPKDIQGQMKGHMIVYIQWLRMWYEQFAKTANEHTDSWLLGAPKYPAAKGRYDKLAAELRYLERNARSVDTFDMDQAKKQIDGEVASNLFVTDPQGQALYWIWNNPGKRLPEVEALYGGFLEYVHDSMAESSLEGAYGSFVASKHYMNRRPMQKIETKPDKSFLGDLWESYKNLYK</sequence>
<dbReference type="AlphaFoldDB" id="A0A1C3NS75"/>
<dbReference type="STRING" id="56449.XBLMG947_4053"/>
<organism evidence="2 3">
    <name type="scientific">Xanthomonas bromi</name>
    <dbReference type="NCBI Taxonomy" id="56449"/>
    <lineage>
        <taxon>Bacteria</taxon>
        <taxon>Pseudomonadati</taxon>
        <taxon>Pseudomonadota</taxon>
        <taxon>Gammaproteobacteria</taxon>
        <taxon>Lysobacterales</taxon>
        <taxon>Lysobacteraceae</taxon>
        <taxon>Xanthomonas</taxon>
    </lineage>
</organism>
<feature type="domain" description="T6SS Phospholipase effector Tle1-like catalytic" evidence="1">
    <location>
        <begin position="289"/>
        <end position="401"/>
    </location>
</feature>
<evidence type="ECO:0000313" key="2">
    <source>
        <dbReference type="EMBL" id="SBV53241.1"/>
    </source>
</evidence>
<evidence type="ECO:0000259" key="1">
    <source>
        <dbReference type="Pfam" id="PF09994"/>
    </source>
</evidence>
<name>A0A1C3NS75_9XANT</name>
<dbReference type="PANTHER" id="PTHR33840">
    <property type="match status" value="1"/>
</dbReference>
<accession>A0A1C3NS75</accession>